<accession>A0A6A0ACX1</accession>
<name>A0A6A0ACX1_HAELA</name>
<evidence type="ECO:0000313" key="2">
    <source>
        <dbReference type="Proteomes" id="UP000485058"/>
    </source>
</evidence>
<keyword evidence="2" id="KW-1185">Reference proteome</keyword>
<dbReference type="AlphaFoldDB" id="A0A6A0ACX1"/>
<dbReference type="Proteomes" id="UP000485058">
    <property type="component" value="Unassembled WGS sequence"/>
</dbReference>
<gene>
    <name evidence="1" type="ORF">HaLaN_28363</name>
</gene>
<protein>
    <submittedName>
        <fullName evidence="1">Uncharacterized protein</fullName>
    </submittedName>
</protein>
<evidence type="ECO:0000313" key="1">
    <source>
        <dbReference type="EMBL" id="GFH29667.1"/>
    </source>
</evidence>
<reference evidence="1 2" key="1">
    <citation type="submission" date="2020-02" db="EMBL/GenBank/DDBJ databases">
        <title>Draft genome sequence of Haematococcus lacustris strain NIES-144.</title>
        <authorList>
            <person name="Morimoto D."/>
            <person name="Nakagawa S."/>
            <person name="Yoshida T."/>
            <person name="Sawayama S."/>
        </authorList>
    </citation>
    <scope>NUCLEOTIDE SEQUENCE [LARGE SCALE GENOMIC DNA]</scope>
    <source>
        <strain evidence="1 2">NIES-144</strain>
    </source>
</reference>
<proteinExistence type="predicted"/>
<sequence>MSYGLTKLANTVRGWAGLRAGRAKLLNGKALLIAVEMLQLLAVLGGNACLKPVAAHPWPLFWVPKLDVTPVLTPLWGADSCVSINEMIHSTLSLPLVPPLPLPKRVIERHPGCQVVQRAAHQSTNGRPWVWLQGGGQESAAAG</sequence>
<comment type="caution">
    <text evidence="1">The sequence shown here is derived from an EMBL/GenBank/DDBJ whole genome shotgun (WGS) entry which is preliminary data.</text>
</comment>
<dbReference type="EMBL" id="BLLF01004465">
    <property type="protein sequence ID" value="GFH29667.1"/>
    <property type="molecule type" value="Genomic_DNA"/>
</dbReference>
<organism evidence="1 2">
    <name type="scientific">Haematococcus lacustris</name>
    <name type="common">Green alga</name>
    <name type="synonym">Haematococcus pluvialis</name>
    <dbReference type="NCBI Taxonomy" id="44745"/>
    <lineage>
        <taxon>Eukaryota</taxon>
        <taxon>Viridiplantae</taxon>
        <taxon>Chlorophyta</taxon>
        <taxon>core chlorophytes</taxon>
        <taxon>Chlorophyceae</taxon>
        <taxon>CS clade</taxon>
        <taxon>Chlamydomonadales</taxon>
        <taxon>Haematococcaceae</taxon>
        <taxon>Haematococcus</taxon>
    </lineage>
</organism>